<name>A0AAN9A342_HALRR</name>
<keyword evidence="4" id="KW-1185">Reference proteome</keyword>
<accession>A0AAN9A342</accession>
<keyword evidence="1" id="KW-0472">Membrane</keyword>
<dbReference type="EMBL" id="JAXCGZ010015276">
    <property type="protein sequence ID" value="KAK7070645.1"/>
    <property type="molecule type" value="Genomic_DNA"/>
</dbReference>
<keyword evidence="1" id="KW-0812">Transmembrane</keyword>
<reference evidence="3 4" key="1">
    <citation type="submission" date="2023-11" db="EMBL/GenBank/DDBJ databases">
        <title>Halocaridina rubra genome assembly.</title>
        <authorList>
            <person name="Smith C."/>
        </authorList>
    </citation>
    <scope>NUCLEOTIDE SEQUENCE [LARGE SCALE GENOMIC DNA]</scope>
    <source>
        <strain evidence="3">EP-1</strain>
        <tissue evidence="3">Whole</tissue>
    </source>
</reference>
<keyword evidence="2" id="KW-0732">Signal</keyword>
<dbReference type="Gene3D" id="1.20.1530.20">
    <property type="match status" value="1"/>
</dbReference>
<evidence type="ECO:0000313" key="3">
    <source>
        <dbReference type="EMBL" id="KAK7070645.1"/>
    </source>
</evidence>
<feature type="chain" id="PRO_5042914878" evidence="2">
    <location>
        <begin position="20"/>
        <end position="258"/>
    </location>
</feature>
<proteinExistence type="predicted"/>
<feature type="signal peptide" evidence="2">
    <location>
        <begin position="1"/>
        <end position="19"/>
    </location>
</feature>
<dbReference type="AlphaFoldDB" id="A0AAN9A342"/>
<sequence length="258" mass="28520">MAKLMLLMFLGSSIAPVLGQQGTTSAVIQFEPQEFNNFIEGQTRTVLWYTNTSAQVDRVEAIVISSIYCIFCLTLTSPKGPRTVSEVETVGDLMTVIDIQDVPDDINTTLIEGDVTYYGEVNVSALFVGLADLEIKLYDQDNITLVNGEFPIAVILASQKLTTIFTYVIAVLVAILYFFMGATLDLEIVKGIVKKPIGPVLGAICQYGVMPAVSTSVRSCCVNLLWWDRNRDSRVPTRTLPLSYRGPRTRTYTIILKD</sequence>
<dbReference type="Proteomes" id="UP001381693">
    <property type="component" value="Unassembled WGS sequence"/>
</dbReference>
<evidence type="ECO:0000256" key="2">
    <source>
        <dbReference type="SAM" id="SignalP"/>
    </source>
</evidence>
<protein>
    <submittedName>
        <fullName evidence="3">Uncharacterized protein</fullName>
    </submittedName>
</protein>
<keyword evidence="1" id="KW-1133">Transmembrane helix</keyword>
<dbReference type="InterPro" id="IPR038770">
    <property type="entry name" value="Na+/solute_symporter_sf"/>
</dbReference>
<evidence type="ECO:0000313" key="4">
    <source>
        <dbReference type="Proteomes" id="UP001381693"/>
    </source>
</evidence>
<organism evidence="3 4">
    <name type="scientific">Halocaridina rubra</name>
    <name type="common">Hawaiian red shrimp</name>
    <dbReference type="NCBI Taxonomy" id="373956"/>
    <lineage>
        <taxon>Eukaryota</taxon>
        <taxon>Metazoa</taxon>
        <taxon>Ecdysozoa</taxon>
        <taxon>Arthropoda</taxon>
        <taxon>Crustacea</taxon>
        <taxon>Multicrustacea</taxon>
        <taxon>Malacostraca</taxon>
        <taxon>Eumalacostraca</taxon>
        <taxon>Eucarida</taxon>
        <taxon>Decapoda</taxon>
        <taxon>Pleocyemata</taxon>
        <taxon>Caridea</taxon>
        <taxon>Atyoidea</taxon>
        <taxon>Atyidae</taxon>
        <taxon>Halocaridina</taxon>
    </lineage>
</organism>
<evidence type="ECO:0000256" key="1">
    <source>
        <dbReference type="SAM" id="Phobius"/>
    </source>
</evidence>
<gene>
    <name evidence="3" type="ORF">SK128_006851</name>
</gene>
<feature type="transmembrane region" description="Helical" evidence="1">
    <location>
        <begin position="164"/>
        <end position="186"/>
    </location>
</feature>
<comment type="caution">
    <text evidence="3">The sequence shown here is derived from an EMBL/GenBank/DDBJ whole genome shotgun (WGS) entry which is preliminary data.</text>
</comment>